<accession>A0A6G0Z574</accession>
<dbReference type="EMBL" id="VUJU01001317">
    <property type="protein sequence ID" value="KAF0765834.1"/>
    <property type="molecule type" value="Genomic_DNA"/>
</dbReference>
<protein>
    <submittedName>
        <fullName evidence="2">Fanconi anemia group I protein</fullName>
    </submittedName>
</protein>
<gene>
    <name evidence="2" type="ORF">FWK35_00013647</name>
</gene>
<organism evidence="2 3">
    <name type="scientific">Aphis craccivora</name>
    <name type="common">Cowpea aphid</name>
    <dbReference type="NCBI Taxonomy" id="307492"/>
    <lineage>
        <taxon>Eukaryota</taxon>
        <taxon>Metazoa</taxon>
        <taxon>Ecdysozoa</taxon>
        <taxon>Arthropoda</taxon>
        <taxon>Hexapoda</taxon>
        <taxon>Insecta</taxon>
        <taxon>Pterygota</taxon>
        <taxon>Neoptera</taxon>
        <taxon>Paraneoptera</taxon>
        <taxon>Hemiptera</taxon>
        <taxon>Sternorrhyncha</taxon>
        <taxon>Aphidomorpha</taxon>
        <taxon>Aphidoidea</taxon>
        <taxon>Aphididae</taxon>
        <taxon>Aphidini</taxon>
        <taxon>Aphis</taxon>
        <taxon>Aphis</taxon>
    </lineage>
</organism>
<proteinExistence type="predicted"/>
<comment type="caution">
    <text evidence="2">The sequence shown here is derived from an EMBL/GenBank/DDBJ whole genome shotgun (WGS) entry which is preliminary data.</text>
</comment>
<evidence type="ECO:0000259" key="1">
    <source>
        <dbReference type="Pfam" id="PF14675"/>
    </source>
</evidence>
<feature type="domain" description="FANCI solenoid 1" evidence="1">
    <location>
        <begin position="47"/>
        <end position="116"/>
    </location>
</feature>
<dbReference type="OrthoDB" id="195089at2759"/>
<name>A0A6G0Z574_APHCR</name>
<evidence type="ECO:0000313" key="2">
    <source>
        <dbReference type="EMBL" id="KAF0765834.1"/>
    </source>
</evidence>
<feature type="non-terminal residue" evidence="2">
    <location>
        <position position="1"/>
    </location>
</feature>
<sequence length="198" mass="22431">LPFENQKLIIFLLVDEKIEHENGPKVLEYILVGLSVKPESQKTVENTLVGGCKELFSHILKIVSEIKLIRSKEFEMSGADYKEMIITKICCSKVQPNISVALSLIRTLLTKKEHELRNKKKKEFLEAQSLVNLGLSFLGTTSAFNKNTKVINTVNQLECLLRLCKNQKLRVIENTTEILKLLKEIPVGMKVTCESCPC</sequence>
<dbReference type="AlphaFoldDB" id="A0A6G0Z574"/>
<dbReference type="Proteomes" id="UP000478052">
    <property type="component" value="Unassembled WGS sequence"/>
</dbReference>
<reference evidence="2 3" key="1">
    <citation type="submission" date="2019-08" db="EMBL/GenBank/DDBJ databases">
        <title>Whole genome of Aphis craccivora.</title>
        <authorList>
            <person name="Voronova N.V."/>
            <person name="Shulinski R.S."/>
            <person name="Bandarenka Y.V."/>
            <person name="Zhorov D.G."/>
            <person name="Warner D."/>
        </authorList>
    </citation>
    <scope>NUCLEOTIDE SEQUENCE [LARGE SCALE GENOMIC DNA]</scope>
    <source>
        <strain evidence="2">180601</strain>
        <tissue evidence="2">Whole Body</tissue>
    </source>
</reference>
<dbReference type="Pfam" id="PF14675">
    <property type="entry name" value="FANCI_S1"/>
    <property type="match status" value="1"/>
</dbReference>
<keyword evidence="3" id="KW-1185">Reference proteome</keyword>
<dbReference type="InterPro" id="IPR029308">
    <property type="entry name" value="FANCI_S1"/>
</dbReference>
<evidence type="ECO:0000313" key="3">
    <source>
        <dbReference type="Proteomes" id="UP000478052"/>
    </source>
</evidence>